<evidence type="ECO:0000256" key="1">
    <source>
        <dbReference type="SAM" id="MobiDB-lite"/>
    </source>
</evidence>
<gene>
    <name evidence="2" type="ORF">FRZ44_15900</name>
</gene>
<organism evidence="2 3">
    <name type="scientific">Hypericibacter terrae</name>
    <dbReference type="NCBI Taxonomy" id="2602015"/>
    <lineage>
        <taxon>Bacteria</taxon>
        <taxon>Pseudomonadati</taxon>
        <taxon>Pseudomonadota</taxon>
        <taxon>Alphaproteobacteria</taxon>
        <taxon>Rhodospirillales</taxon>
        <taxon>Dongiaceae</taxon>
        <taxon>Hypericibacter</taxon>
    </lineage>
</organism>
<dbReference type="GO" id="GO:0003887">
    <property type="term" value="F:DNA-directed DNA polymerase activity"/>
    <property type="evidence" value="ECO:0007669"/>
    <property type="project" value="InterPro"/>
</dbReference>
<dbReference type="EMBL" id="CP042906">
    <property type="protein sequence ID" value="QEX16297.1"/>
    <property type="molecule type" value="Genomic_DNA"/>
</dbReference>
<dbReference type="Pfam" id="PF04364">
    <property type="entry name" value="DNA_pol3_chi"/>
    <property type="match status" value="1"/>
</dbReference>
<name>A0A5J6MGR0_9PROT</name>
<accession>A0A5J6MGR0</accession>
<dbReference type="RefSeq" id="WP_151176670.1">
    <property type="nucleotide sequence ID" value="NZ_CP042906.1"/>
</dbReference>
<dbReference type="OrthoDB" id="9795973at2"/>
<dbReference type="PANTHER" id="PTHR38767">
    <property type="entry name" value="DNA POLYMERASE III SUBUNIT CHI"/>
    <property type="match status" value="1"/>
</dbReference>
<dbReference type="SUPFAM" id="SSF102400">
    <property type="entry name" value="DNA polymerase III chi subunit"/>
    <property type="match status" value="1"/>
</dbReference>
<dbReference type="InterPro" id="IPR007459">
    <property type="entry name" value="DNA_pol3_chi"/>
</dbReference>
<reference evidence="2 3" key="1">
    <citation type="submission" date="2019-08" db="EMBL/GenBank/DDBJ databases">
        <title>Hyperibacter terrae gen. nov., sp. nov. and Hyperibacter viscosus sp. nov., two new members in the family Rhodospirillaceae isolated from the rhizosphere of Hypericum perforatum.</title>
        <authorList>
            <person name="Noviana Z."/>
        </authorList>
    </citation>
    <scope>NUCLEOTIDE SEQUENCE [LARGE SCALE GENOMIC DNA]</scope>
    <source>
        <strain evidence="2 3">R5913</strain>
    </source>
</reference>
<proteinExistence type="predicted"/>
<dbReference type="Gene3D" id="3.40.50.10110">
    <property type="entry name" value="DNA polymerase III subunit chi"/>
    <property type="match status" value="1"/>
</dbReference>
<evidence type="ECO:0000313" key="2">
    <source>
        <dbReference type="EMBL" id="QEX16297.1"/>
    </source>
</evidence>
<dbReference type="PANTHER" id="PTHR38767:SF1">
    <property type="entry name" value="DNA POLYMERASE III SUBUNIT CHI"/>
    <property type="match status" value="1"/>
</dbReference>
<keyword evidence="3" id="KW-1185">Reference proteome</keyword>
<dbReference type="InterPro" id="IPR036768">
    <property type="entry name" value="PolIII_chi_sf"/>
</dbReference>
<evidence type="ECO:0000313" key="3">
    <source>
        <dbReference type="Proteomes" id="UP000326202"/>
    </source>
</evidence>
<dbReference type="GO" id="GO:0032298">
    <property type="term" value="P:positive regulation of DNA-templated DNA replication initiation"/>
    <property type="evidence" value="ECO:0007669"/>
    <property type="project" value="TreeGrafter"/>
</dbReference>
<dbReference type="GO" id="GO:0003677">
    <property type="term" value="F:DNA binding"/>
    <property type="evidence" value="ECO:0007669"/>
    <property type="project" value="InterPro"/>
</dbReference>
<dbReference type="AlphaFoldDB" id="A0A5J6MGR0"/>
<protein>
    <submittedName>
        <fullName evidence="2">DNA polymerase III subunit chi</fullName>
    </submittedName>
</protein>
<dbReference type="KEGG" id="htq:FRZ44_15900"/>
<feature type="region of interest" description="Disordered" evidence="1">
    <location>
        <begin position="56"/>
        <end position="79"/>
    </location>
</feature>
<dbReference type="NCBIfam" id="NF004347">
    <property type="entry name" value="PRK05728.1-4"/>
    <property type="match status" value="1"/>
</dbReference>
<sequence>MTEVRFYHLQRTSLEAALPKLLERTLARGQRAVVMAGSGERVEALTAQLWTYDPNSFLPHGSKRDGRPERQPVWLTDQDENPNKATVLFLTDGAQSGAVSGFELCVEMLDGQDDAAVAAGRQRWAAYKEAGHSLVYYQQDDNGRWQEKAKG</sequence>
<dbReference type="Proteomes" id="UP000326202">
    <property type="component" value="Chromosome"/>
</dbReference>
<dbReference type="GO" id="GO:0006260">
    <property type="term" value="P:DNA replication"/>
    <property type="evidence" value="ECO:0007669"/>
    <property type="project" value="InterPro"/>
</dbReference>